<comment type="subcellular location">
    <subcellularLocation>
        <location evidence="2">Cytoplasm</location>
    </subcellularLocation>
    <subcellularLocation>
        <location evidence="1">Nucleus</location>
    </subcellularLocation>
</comment>
<keyword evidence="13" id="KW-0131">Cell cycle</keyword>
<keyword evidence="10" id="KW-0156">Chromatin regulator</keyword>
<evidence type="ECO:0000256" key="13">
    <source>
        <dbReference type="ARBA" id="ARBA00023306"/>
    </source>
</evidence>
<evidence type="ECO:0000256" key="14">
    <source>
        <dbReference type="ARBA" id="ARBA00030984"/>
    </source>
</evidence>
<dbReference type="GO" id="GO:0051301">
    <property type="term" value="P:cell division"/>
    <property type="evidence" value="ECO:0007669"/>
    <property type="project" value="UniProtKB-KW"/>
</dbReference>
<dbReference type="SUPFAM" id="SSF53300">
    <property type="entry name" value="vWA-like"/>
    <property type="match status" value="1"/>
</dbReference>
<accession>A0ABD3W897</accession>
<dbReference type="InterPro" id="IPR026126">
    <property type="entry name" value="BABAM1"/>
</dbReference>
<dbReference type="AlphaFoldDB" id="A0ABD3W897"/>
<evidence type="ECO:0000256" key="16">
    <source>
        <dbReference type="SAM" id="MobiDB-lite"/>
    </source>
</evidence>
<reference evidence="17 18" key="1">
    <citation type="submission" date="2024-11" db="EMBL/GenBank/DDBJ databases">
        <title>Chromosome-level genome assembly of the freshwater bivalve Anodonta woodiana.</title>
        <authorList>
            <person name="Chen X."/>
        </authorList>
    </citation>
    <scope>NUCLEOTIDE SEQUENCE [LARGE SCALE GENOMIC DNA]</scope>
    <source>
        <strain evidence="17">MN2024</strain>
        <tissue evidence="17">Gills</tissue>
    </source>
</reference>
<evidence type="ECO:0000256" key="11">
    <source>
        <dbReference type="ARBA" id="ARBA00023204"/>
    </source>
</evidence>
<keyword evidence="8" id="KW-0498">Mitosis</keyword>
<comment type="similarity">
    <text evidence="3">Belongs to the BABAM1 family.</text>
</comment>
<feature type="compositionally biased region" description="Low complexity" evidence="16">
    <location>
        <begin position="98"/>
        <end position="107"/>
    </location>
</feature>
<proteinExistence type="inferred from homology"/>
<evidence type="ECO:0000256" key="9">
    <source>
        <dbReference type="ARBA" id="ARBA00022786"/>
    </source>
</evidence>
<evidence type="ECO:0000256" key="7">
    <source>
        <dbReference type="ARBA" id="ARBA00022763"/>
    </source>
</evidence>
<feature type="compositionally biased region" description="Basic and acidic residues" evidence="16">
    <location>
        <begin position="78"/>
        <end position="97"/>
    </location>
</feature>
<feature type="region of interest" description="Disordered" evidence="16">
    <location>
        <begin position="76"/>
        <end position="107"/>
    </location>
</feature>
<evidence type="ECO:0000313" key="17">
    <source>
        <dbReference type="EMBL" id="KAL3870111.1"/>
    </source>
</evidence>
<keyword evidence="12" id="KW-0539">Nucleus</keyword>
<organism evidence="17 18">
    <name type="scientific">Sinanodonta woodiana</name>
    <name type="common">Chinese pond mussel</name>
    <name type="synonym">Anodonta woodiana</name>
    <dbReference type="NCBI Taxonomy" id="1069815"/>
    <lineage>
        <taxon>Eukaryota</taxon>
        <taxon>Metazoa</taxon>
        <taxon>Spiralia</taxon>
        <taxon>Lophotrochozoa</taxon>
        <taxon>Mollusca</taxon>
        <taxon>Bivalvia</taxon>
        <taxon>Autobranchia</taxon>
        <taxon>Heteroconchia</taxon>
        <taxon>Palaeoheterodonta</taxon>
        <taxon>Unionida</taxon>
        <taxon>Unionoidea</taxon>
        <taxon>Unionidae</taxon>
        <taxon>Unioninae</taxon>
        <taxon>Sinanodonta</taxon>
    </lineage>
</organism>
<evidence type="ECO:0000256" key="12">
    <source>
        <dbReference type="ARBA" id="ARBA00023242"/>
    </source>
</evidence>
<dbReference type="GO" id="GO:0005737">
    <property type="term" value="C:cytoplasm"/>
    <property type="evidence" value="ECO:0007669"/>
    <property type="project" value="UniProtKB-SubCell"/>
</dbReference>
<dbReference type="PANTHER" id="PTHR15660:SF1">
    <property type="entry name" value="BRISC AND BRCA1-A COMPLEX MEMBER 1"/>
    <property type="match status" value="1"/>
</dbReference>
<name>A0ABD3W897_SINWO</name>
<keyword evidence="18" id="KW-1185">Reference proteome</keyword>
<comment type="caution">
    <text evidence="17">The sequence shown here is derived from an EMBL/GenBank/DDBJ whole genome shotgun (WGS) entry which is preliminary data.</text>
</comment>
<keyword evidence="5" id="KW-0963">Cytoplasm</keyword>
<keyword evidence="9" id="KW-0833">Ubl conjugation pathway</keyword>
<gene>
    <name evidence="17" type="ORF">ACJMK2_042723</name>
</gene>
<evidence type="ECO:0000256" key="1">
    <source>
        <dbReference type="ARBA" id="ARBA00004123"/>
    </source>
</evidence>
<evidence type="ECO:0000313" key="18">
    <source>
        <dbReference type="Proteomes" id="UP001634394"/>
    </source>
</evidence>
<dbReference type="GO" id="GO:0006325">
    <property type="term" value="P:chromatin organization"/>
    <property type="evidence" value="ECO:0007669"/>
    <property type="project" value="UniProtKB-KW"/>
</dbReference>
<keyword evidence="11" id="KW-0234">DNA repair</keyword>
<sequence>MADIDKEMCSSQSSDGVPDNAARIVSSVIHEYDVIDTEYVAKGSETDTAYLKSYNHNDDKIQTRSNVIPISLNSTAELEERRSEREERHYEREEYSRNRLSSSERSNSVQDDYIPEITCPRVNCPEKIVICIDLSKEMDRLSLRSRSGDKLSPMMIITRALHLFVYSKIQFDKRHEFAVVLLQESAVWIKDFTSNPKDIINCLEDLSATYTCDTFDVDSLFDLIRERVPMPHVDGDQAVLPPPYIVRLLFLFGRSDTGMKVESKENLNMLYSSPYFFLDALYIHEPPSAENKCQENFDKICDFDSKGLSFILSVCRNITKIYDHMAQCLAHPLQRPLQKNVFYRLGPPMPDEG</sequence>
<evidence type="ECO:0000256" key="4">
    <source>
        <dbReference type="ARBA" id="ARBA00019437"/>
    </source>
</evidence>
<dbReference type="CDD" id="cd21502">
    <property type="entry name" value="vWA_BABAM1"/>
    <property type="match status" value="1"/>
</dbReference>
<evidence type="ECO:0000256" key="8">
    <source>
        <dbReference type="ARBA" id="ARBA00022776"/>
    </source>
</evidence>
<keyword evidence="7" id="KW-0227">DNA damage</keyword>
<evidence type="ECO:0000256" key="2">
    <source>
        <dbReference type="ARBA" id="ARBA00004496"/>
    </source>
</evidence>
<evidence type="ECO:0000256" key="3">
    <source>
        <dbReference type="ARBA" id="ARBA00010809"/>
    </source>
</evidence>
<dbReference type="GO" id="GO:0005634">
    <property type="term" value="C:nucleus"/>
    <property type="evidence" value="ECO:0007669"/>
    <property type="project" value="UniProtKB-SubCell"/>
</dbReference>
<evidence type="ECO:0000256" key="6">
    <source>
        <dbReference type="ARBA" id="ARBA00022618"/>
    </source>
</evidence>
<evidence type="ECO:0000256" key="10">
    <source>
        <dbReference type="ARBA" id="ARBA00022853"/>
    </source>
</evidence>
<dbReference type="InterPro" id="IPR036465">
    <property type="entry name" value="vWFA_dom_sf"/>
</dbReference>
<evidence type="ECO:0000256" key="15">
    <source>
        <dbReference type="ARBA" id="ARBA00031038"/>
    </source>
</evidence>
<keyword evidence="6" id="KW-0132">Cell division</keyword>
<evidence type="ECO:0000256" key="5">
    <source>
        <dbReference type="ARBA" id="ARBA00022490"/>
    </source>
</evidence>
<dbReference type="PANTHER" id="PTHR15660">
    <property type="entry name" value="BRISC AND BRCA1-A COMPLEX MEMBER 1"/>
    <property type="match status" value="1"/>
</dbReference>
<protein>
    <recommendedName>
        <fullName evidence="4">BRISC and BRCA1-A complex member 1</fullName>
    </recommendedName>
    <alternativeName>
        <fullName evidence="14">Mediator of RAP80 interactions and targeting subunit of 40 kDa</fullName>
    </alternativeName>
    <alternativeName>
        <fullName evidence="15">New component of the BRCA1-A complex</fullName>
    </alternativeName>
</protein>
<dbReference type="EMBL" id="JBJQND010000008">
    <property type="protein sequence ID" value="KAL3870111.1"/>
    <property type="molecule type" value="Genomic_DNA"/>
</dbReference>
<dbReference type="Proteomes" id="UP001634394">
    <property type="component" value="Unassembled WGS sequence"/>
</dbReference>
<dbReference type="GO" id="GO:0006281">
    <property type="term" value="P:DNA repair"/>
    <property type="evidence" value="ECO:0007669"/>
    <property type="project" value="UniProtKB-KW"/>
</dbReference>